<keyword evidence="2" id="KW-1185">Reference proteome</keyword>
<accession>A0A1X7D178</accession>
<sequence>MGVSMDKRDRFIAELRDEARKRGLSFRIDKSKGKGGHAMVFVGDRFTTLPSREIDPKTAAKIRKGLGL</sequence>
<dbReference type="STRING" id="464029.SAMN02982989_4875"/>
<dbReference type="Proteomes" id="UP000192903">
    <property type="component" value="Unassembled WGS sequence"/>
</dbReference>
<gene>
    <name evidence="1" type="ORF">SAMN02982989_4875</name>
</gene>
<dbReference type="AlphaFoldDB" id="A0A1X7D178"/>
<name>A0A1X7D178_9HYPH</name>
<evidence type="ECO:0008006" key="3">
    <source>
        <dbReference type="Google" id="ProtNLM"/>
    </source>
</evidence>
<evidence type="ECO:0000313" key="2">
    <source>
        <dbReference type="Proteomes" id="UP000192903"/>
    </source>
</evidence>
<evidence type="ECO:0000313" key="1">
    <source>
        <dbReference type="EMBL" id="SMF06773.1"/>
    </source>
</evidence>
<reference evidence="2" key="1">
    <citation type="submission" date="2017-04" db="EMBL/GenBank/DDBJ databases">
        <authorList>
            <person name="Varghese N."/>
            <person name="Submissions S."/>
        </authorList>
    </citation>
    <scope>NUCLEOTIDE SEQUENCE [LARGE SCALE GENOMIC DNA]</scope>
    <source>
        <strain evidence="2">B4P</strain>
    </source>
</reference>
<dbReference type="EMBL" id="FXAF01000002">
    <property type="protein sequence ID" value="SMF06773.1"/>
    <property type="molecule type" value="Genomic_DNA"/>
</dbReference>
<proteinExistence type="predicted"/>
<protein>
    <recommendedName>
        <fullName evidence="3">Type II toxin-antitoxin system HicA family toxin</fullName>
    </recommendedName>
</protein>
<organism evidence="1 2">
    <name type="scientific">Xaviernesmea oryzae</name>
    <dbReference type="NCBI Taxonomy" id="464029"/>
    <lineage>
        <taxon>Bacteria</taxon>
        <taxon>Pseudomonadati</taxon>
        <taxon>Pseudomonadota</taxon>
        <taxon>Alphaproteobacteria</taxon>
        <taxon>Hyphomicrobiales</taxon>
        <taxon>Rhizobiaceae</taxon>
        <taxon>Rhizobium/Agrobacterium group</taxon>
        <taxon>Xaviernesmea</taxon>
    </lineage>
</organism>